<evidence type="ECO:0000313" key="2">
    <source>
        <dbReference type="Proteomes" id="UP000593567"/>
    </source>
</evidence>
<name>A0A7J7JRZ7_BUGNE</name>
<accession>A0A7J7JRZ7</accession>
<protein>
    <submittedName>
        <fullName evidence="1">Uncharacterized protein</fullName>
    </submittedName>
</protein>
<dbReference type="OrthoDB" id="10037309at2759"/>
<dbReference type="AlphaFoldDB" id="A0A7J7JRZ7"/>
<dbReference type="Proteomes" id="UP000593567">
    <property type="component" value="Unassembled WGS sequence"/>
</dbReference>
<evidence type="ECO:0000313" key="1">
    <source>
        <dbReference type="EMBL" id="KAF6029119.1"/>
    </source>
</evidence>
<comment type="caution">
    <text evidence="1">The sequence shown here is derived from an EMBL/GenBank/DDBJ whole genome shotgun (WGS) entry which is preliminary data.</text>
</comment>
<dbReference type="EMBL" id="VXIV02001854">
    <property type="protein sequence ID" value="KAF6029119.1"/>
    <property type="molecule type" value="Genomic_DNA"/>
</dbReference>
<organism evidence="1 2">
    <name type="scientific">Bugula neritina</name>
    <name type="common">Brown bryozoan</name>
    <name type="synonym">Sertularia neritina</name>
    <dbReference type="NCBI Taxonomy" id="10212"/>
    <lineage>
        <taxon>Eukaryota</taxon>
        <taxon>Metazoa</taxon>
        <taxon>Spiralia</taxon>
        <taxon>Lophotrochozoa</taxon>
        <taxon>Bryozoa</taxon>
        <taxon>Gymnolaemata</taxon>
        <taxon>Cheilostomatida</taxon>
        <taxon>Flustrina</taxon>
        <taxon>Buguloidea</taxon>
        <taxon>Bugulidae</taxon>
        <taxon>Bugula</taxon>
    </lineage>
</organism>
<gene>
    <name evidence="1" type="ORF">EB796_012567</name>
</gene>
<reference evidence="1" key="1">
    <citation type="submission" date="2020-06" db="EMBL/GenBank/DDBJ databases">
        <title>Draft genome of Bugula neritina, a colonial animal packing powerful symbionts and potential medicines.</title>
        <authorList>
            <person name="Rayko M."/>
        </authorList>
    </citation>
    <scope>NUCLEOTIDE SEQUENCE [LARGE SCALE GENOMIC DNA]</scope>
    <source>
        <strain evidence="1">Kwan_BN1</strain>
    </source>
</reference>
<sequence length="78" mass="8824">MTAISELQSVIAVYLLYMCDKILNKATQIGLPCGHVIYCDRCSKDERTRTNVIKHYKSKCPYFNCGAPLTGTCEFQIN</sequence>
<proteinExistence type="predicted"/>
<keyword evidence="2" id="KW-1185">Reference proteome</keyword>